<feature type="compositionally biased region" description="Gly residues" evidence="1">
    <location>
        <begin position="375"/>
        <end position="385"/>
    </location>
</feature>
<dbReference type="Pfam" id="PF14111">
    <property type="entry name" value="DUF4283"/>
    <property type="match status" value="1"/>
</dbReference>
<dbReference type="AlphaFoldDB" id="A0A1Q3CYL6"/>
<evidence type="ECO:0000313" key="3">
    <source>
        <dbReference type="EMBL" id="GAV85143.1"/>
    </source>
</evidence>
<dbReference type="PANTHER" id="PTHR31286:SF165">
    <property type="entry name" value="DUF4283 DOMAIN-CONTAINING PROTEIN"/>
    <property type="match status" value="1"/>
</dbReference>
<evidence type="ECO:0000259" key="2">
    <source>
        <dbReference type="Pfam" id="PF14111"/>
    </source>
</evidence>
<feature type="non-terminal residue" evidence="3">
    <location>
        <position position="1"/>
    </location>
</feature>
<dbReference type="EMBL" id="BDDD01003464">
    <property type="protein sequence ID" value="GAV85143.1"/>
    <property type="molecule type" value="Genomic_DNA"/>
</dbReference>
<dbReference type="InterPro" id="IPR040256">
    <property type="entry name" value="At4g02000-like"/>
</dbReference>
<comment type="caution">
    <text evidence="3">The sequence shown here is derived from an EMBL/GenBank/DDBJ whole genome shotgun (WGS) entry which is preliminary data.</text>
</comment>
<sequence length="385" mass="42639">LNFFEPLLVNGVPRAKPPPEVVDEGAQEWENALVVFLVGKKLPGRQVKEILERKWGKVGSLSFHTTGNGVFLVKFDSLQVRDWVIDNGPWDVWGYHLVIRRWSSDMPLILEECKTIPVWVKLSRVPVQYWTKLGLSYIASVIGKPLYMDVNTTKRHSLSFARICIEMAATSSFPDSIVLELENGCTTNIGVEYPWKPAACTLCRVFDHSNQTCPKAVRREWMPRPVLMAQRKPDYVDGWISVQKKGKGSEHVPEEPNQLVLPQSDEPVRAEPKQAPKMPIICMEAQVNPAVSLEPSVVDEPRVKPNGEPPTAGGGTKPPKTPVKVGSDLHPQGSDYSGSVMVEKSKLVIGSGATRKLLLGSSSGHKKRKKKGHCVQGGAGFRKSK</sequence>
<dbReference type="InParanoid" id="A0A1Q3CYL6"/>
<dbReference type="InterPro" id="IPR025558">
    <property type="entry name" value="DUF4283"/>
</dbReference>
<feature type="region of interest" description="Disordered" evidence="1">
    <location>
        <begin position="246"/>
        <end position="274"/>
    </location>
</feature>
<protein>
    <submittedName>
        <fullName evidence="3">DUF4283 domain-containing protein/zf-CCHC_4 domain-containing protein</fullName>
    </submittedName>
</protein>
<dbReference type="PANTHER" id="PTHR31286">
    <property type="entry name" value="GLYCINE-RICH CELL WALL STRUCTURAL PROTEIN 1.8-LIKE"/>
    <property type="match status" value="1"/>
</dbReference>
<feature type="domain" description="DUF4283" evidence="2">
    <location>
        <begin position="26"/>
        <end position="105"/>
    </location>
</feature>
<accession>A0A1Q3CYL6</accession>
<gene>
    <name evidence="3" type="ORF">CFOL_v3_28581</name>
</gene>
<organism evidence="3 4">
    <name type="scientific">Cephalotus follicularis</name>
    <name type="common">Albany pitcher plant</name>
    <dbReference type="NCBI Taxonomy" id="3775"/>
    <lineage>
        <taxon>Eukaryota</taxon>
        <taxon>Viridiplantae</taxon>
        <taxon>Streptophyta</taxon>
        <taxon>Embryophyta</taxon>
        <taxon>Tracheophyta</taxon>
        <taxon>Spermatophyta</taxon>
        <taxon>Magnoliopsida</taxon>
        <taxon>eudicotyledons</taxon>
        <taxon>Gunneridae</taxon>
        <taxon>Pentapetalae</taxon>
        <taxon>rosids</taxon>
        <taxon>fabids</taxon>
        <taxon>Oxalidales</taxon>
        <taxon>Cephalotaceae</taxon>
        <taxon>Cephalotus</taxon>
    </lineage>
</organism>
<keyword evidence="4" id="KW-1185">Reference proteome</keyword>
<dbReference type="OrthoDB" id="1112099at2759"/>
<evidence type="ECO:0000256" key="1">
    <source>
        <dbReference type="SAM" id="MobiDB-lite"/>
    </source>
</evidence>
<feature type="compositionally biased region" description="Basic residues" evidence="1">
    <location>
        <begin position="364"/>
        <end position="373"/>
    </location>
</feature>
<evidence type="ECO:0000313" key="4">
    <source>
        <dbReference type="Proteomes" id="UP000187406"/>
    </source>
</evidence>
<dbReference type="Proteomes" id="UP000187406">
    <property type="component" value="Unassembled WGS sequence"/>
</dbReference>
<feature type="region of interest" description="Disordered" evidence="1">
    <location>
        <begin position="293"/>
        <end position="385"/>
    </location>
</feature>
<reference evidence="4" key="1">
    <citation type="submission" date="2016-04" db="EMBL/GenBank/DDBJ databases">
        <title>Cephalotus genome sequencing.</title>
        <authorList>
            <person name="Fukushima K."/>
            <person name="Hasebe M."/>
            <person name="Fang X."/>
        </authorList>
    </citation>
    <scope>NUCLEOTIDE SEQUENCE [LARGE SCALE GENOMIC DNA]</scope>
    <source>
        <strain evidence="4">cv. St1</strain>
    </source>
</reference>
<name>A0A1Q3CYL6_CEPFO</name>
<proteinExistence type="predicted"/>